<feature type="non-terminal residue" evidence="3">
    <location>
        <position position="241"/>
    </location>
</feature>
<feature type="non-terminal residue" evidence="3">
    <location>
        <position position="1"/>
    </location>
</feature>
<feature type="compositionally biased region" description="Basic and acidic residues" evidence="1">
    <location>
        <begin position="197"/>
        <end position="208"/>
    </location>
</feature>
<dbReference type="AlphaFoldDB" id="A0AAN4ZEG7"/>
<dbReference type="InterPro" id="IPR001478">
    <property type="entry name" value="PDZ"/>
</dbReference>
<evidence type="ECO:0000313" key="4">
    <source>
        <dbReference type="Proteomes" id="UP001328107"/>
    </source>
</evidence>
<dbReference type="EMBL" id="BTRK01000003">
    <property type="protein sequence ID" value="GMR39712.1"/>
    <property type="molecule type" value="Genomic_DNA"/>
</dbReference>
<feature type="domain" description="PDZ" evidence="2">
    <location>
        <begin position="10"/>
        <end position="66"/>
    </location>
</feature>
<dbReference type="SUPFAM" id="SSF50156">
    <property type="entry name" value="PDZ domain-like"/>
    <property type="match status" value="1"/>
</dbReference>
<accession>A0AAN4ZEG7</accession>
<dbReference type="Proteomes" id="UP001328107">
    <property type="component" value="Unassembled WGS sequence"/>
</dbReference>
<comment type="caution">
    <text evidence="3">The sequence shown here is derived from an EMBL/GenBank/DDBJ whole genome shotgun (WGS) entry which is preliminary data.</text>
</comment>
<dbReference type="InterPro" id="IPR036034">
    <property type="entry name" value="PDZ_sf"/>
</dbReference>
<gene>
    <name evidence="3" type="ORF">PMAYCL1PPCAC_09907</name>
</gene>
<sequence>KVYYGTPDEFSIHQGFVDWVEPGSRAERGGLEYGDEIIKIEHRDVRNLEDSKILRIISDVSNSDRLRRSGSLGMIVRRNADAYRKLLAAEGRGYDKASEEANNCITNYRYACAALILIIFFYTYKADSLKKQLEESKLHNDDIIKKLADILERTSNECMLNMENILRKLTEDGRGADRKLNSEEIFRQLATKSTSDEVEKKFDDKNSEQESAEAVITSESNKSYKELGTDSDKDRVANLVF</sequence>
<keyword evidence="4" id="KW-1185">Reference proteome</keyword>
<reference evidence="4" key="1">
    <citation type="submission" date="2022-10" db="EMBL/GenBank/DDBJ databases">
        <title>Genome assembly of Pristionchus species.</title>
        <authorList>
            <person name="Yoshida K."/>
            <person name="Sommer R.J."/>
        </authorList>
    </citation>
    <scope>NUCLEOTIDE SEQUENCE [LARGE SCALE GENOMIC DNA]</scope>
    <source>
        <strain evidence="4">RS5460</strain>
    </source>
</reference>
<dbReference type="PROSITE" id="PS50106">
    <property type="entry name" value="PDZ"/>
    <property type="match status" value="1"/>
</dbReference>
<dbReference type="Gene3D" id="2.30.42.10">
    <property type="match status" value="1"/>
</dbReference>
<proteinExistence type="predicted"/>
<protein>
    <recommendedName>
        <fullName evidence="2">PDZ domain-containing protein</fullName>
    </recommendedName>
</protein>
<evidence type="ECO:0000313" key="3">
    <source>
        <dbReference type="EMBL" id="GMR39712.1"/>
    </source>
</evidence>
<name>A0AAN4ZEG7_9BILA</name>
<evidence type="ECO:0000256" key="1">
    <source>
        <dbReference type="SAM" id="MobiDB-lite"/>
    </source>
</evidence>
<evidence type="ECO:0000259" key="2">
    <source>
        <dbReference type="PROSITE" id="PS50106"/>
    </source>
</evidence>
<organism evidence="3 4">
    <name type="scientific">Pristionchus mayeri</name>
    <dbReference type="NCBI Taxonomy" id="1317129"/>
    <lineage>
        <taxon>Eukaryota</taxon>
        <taxon>Metazoa</taxon>
        <taxon>Ecdysozoa</taxon>
        <taxon>Nematoda</taxon>
        <taxon>Chromadorea</taxon>
        <taxon>Rhabditida</taxon>
        <taxon>Rhabditina</taxon>
        <taxon>Diplogasteromorpha</taxon>
        <taxon>Diplogasteroidea</taxon>
        <taxon>Neodiplogasteridae</taxon>
        <taxon>Pristionchus</taxon>
    </lineage>
</organism>
<feature type="region of interest" description="Disordered" evidence="1">
    <location>
        <begin position="197"/>
        <end position="229"/>
    </location>
</feature>
<dbReference type="Pfam" id="PF00595">
    <property type="entry name" value="PDZ"/>
    <property type="match status" value="1"/>
</dbReference>